<dbReference type="PRINTS" id="PR00632">
    <property type="entry name" value="SONICHHOG"/>
</dbReference>
<sequence length="215" mass="23835">GCGQQFCFSADMTVQVFGGITKRMDELVKTDWVLAASETEQLVYVPVEFWLHRVPAQEADFNEFETSNGRVIKLTDKHYIYKGDCSRVTDARVPYKFLPRVAVTADEVRAGDCLFTLGADKEMHEVRVVRTAKVRQTGIYAPMTSNGRILVNGVHASCHNIVQEHTTGLALFEYVTMINDVYDAIFGVDPDAVIETPAGLSTILAVADLIMPSNL</sequence>
<reference evidence="7" key="1">
    <citation type="submission" date="2022-10" db="EMBL/GenBank/DDBJ databases">
        <title>Genome assembly of Pristionchus species.</title>
        <authorList>
            <person name="Yoshida K."/>
            <person name="Sommer R.J."/>
        </authorList>
    </citation>
    <scope>NUCLEOTIDE SEQUENCE [LARGE SCALE GENOMIC DNA]</scope>
    <source>
        <strain evidence="7">RS5460</strain>
    </source>
</reference>
<dbReference type="CDD" id="cd00081">
    <property type="entry name" value="Hint"/>
    <property type="match status" value="1"/>
</dbReference>
<dbReference type="InterPro" id="IPR003586">
    <property type="entry name" value="Hint_dom_C"/>
</dbReference>
<feature type="domain" description="Hint" evidence="5">
    <location>
        <begin position="5"/>
        <end position="118"/>
    </location>
</feature>
<gene>
    <name evidence="6" type="ORF">PMAYCL1PPCAC_03784</name>
</gene>
<dbReference type="InterPro" id="IPR001657">
    <property type="entry name" value="Hedgehog"/>
</dbReference>
<dbReference type="GO" id="GO:0048731">
    <property type="term" value="P:system development"/>
    <property type="evidence" value="ECO:0007669"/>
    <property type="project" value="UniProtKB-ARBA"/>
</dbReference>
<dbReference type="InterPro" id="IPR001767">
    <property type="entry name" value="Hedgehog_Hint"/>
</dbReference>
<evidence type="ECO:0000259" key="4">
    <source>
        <dbReference type="SMART" id="SM00305"/>
    </source>
</evidence>
<dbReference type="GO" id="GO:0016539">
    <property type="term" value="P:intein-mediated protein splicing"/>
    <property type="evidence" value="ECO:0007669"/>
    <property type="project" value="InterPro"/>
</dbReference>
<dbReference type="PANTHER" id="PTHR46706:SF12">
    <property type="entry name" value="PROTEIN QUA-1-RELATED"/>
    <property type="match status" value="1"/>
</dbReference>
<feature type="domain" description="Hint" evidence="4">
    <location>
        <begin position="120"/>
        <end position="164"/>
    </location>
</feature>
<evidence type="ECO:0008006" key="8">
    <source>
        <dbReference type="Google" id="ProtNLM"/>
    </source>
</evidence>
<dbReference type="InterPro" id="IPR006141">
    <property type="entry name" value="Intein_N"/>
</dbReference>
<feature type="non-terminal residue" evidence="6">
    <location>
        <position position="1"/>
    </location>
</feature>
<dbReference type="GO" id="GO:0007267">
    <property type="term" value="P:cell-cell signaling"/>
    <property type="evidence" value="ECO:0007669"/>
    <property type="project" value="InterPro"/>
</dbReference>
<dbReference type="PANTHER" id="PTHR46706">
    <property type="entry name" value="PROTEIN QUA-1-RELATED"/>
    <property type="match status" value="1"/>
</dbReference>
<dbReference type="InterPro" id="IPR036844">
    <property type="entry name" value="Hint_dom_sf"/>
</dbReference>
<dbReference type="SMART" id="SM00305">
    <property type="entry name" value="HintC"/>
    <property type="match status" value="1"/>
</dbReference>
<keyword evidence="2" id="KW-0217">Developmental protein</keyword>
<dbReference type="GO" id="GO:0005576">
    <property type="term" value="C:extracellular region"/>
    <property type="evidence" value="ECO:0007669"/>
    <property type="project" value="UniProtKB-SubCell"/>
</dbReference>
<keyword evidence="3" id="KW-0732">Signal</keyword>
<organism evidence="6 7">
    <name type="scientific">Pristionchus mayeri</name>
    <dbReference type="NCBI Taxonomy" id="1317129"/>
    <lineage>
        <taxon>Eukaryota</taxon>
        <taxon>Metazoa</taxon>
        <taxon>Ecdysozoa</taxon>
        <taxon>Nematoda</taxon>
        <taxon>Chromadorea</taxon>
        <taxon>Rhabditida</taxon>
        <taxon>Rhabditina</taxon>
        <taxon>Diplogasteromorpha</taxon>
        <taxon>Diplogasteroidea</taxon>
        <taxon>Neodiplogasteridae</taxon>
        <taxon>Pristionchus</taxon>
    </lineage>
</organism>
<dbReference type="Proteomes" id="UP001328107">
    <property type="component" value="Unassembled WGS sequence"/>
</dbReference>
<dbReference type="SUPFAM" id="SSF51294">
    <property type="entry name" value="Hedgehog/intein (Hint) domain"/>
    <property type="match status" value="1"/>
</dbReference>
<evidence type="ECO:0000256" key="1">
    <source>
        <dbReference type="ARBA" id="ARBA00004239"/>
    </source>
</evidence>
<dbReference type="PROSITE" id="PS50817">
    <property type="entry name" value="INTEIN_N_TER"/>
    <property type="match status" value="1"/>
</dbReference>
<dbReference type="SMART" id="SM00306">
    <property type="entry name" value="HintN"/>
    <property type="match status" value="1"/>
</dbReference>
<dbReference type="InterPro" id="IPR003587">
    <property type="entry name" value="Hint_dom_N"/>
</dbReference>
<name>A0AAN5C992_9BILA</name>
<dbReference type="EMBL" id="BTRK01000001">
    <property type="protein sequence ID" value="GMR33589.1"/>
    <property type="molecule type" value="Genomic_DNA"/>
</dbReference>
<dbReference type="GO" id="GO:0016540">
    <property type="term" value="P:protein autoprocessing"/>
    <property type="evidence" value="ECO:0007669"/>
    <property type="project" value="InterPro"/>
</dbReference>
<dbReference type="Gene3D" id="2.170.16.10">
    <property type="entry name" value="Hedgehog/Intein (Hint) domain"/>
    <property type="match status" value="1"/>
</dbReference>
<dbReference type="Pfam" id="PF01079">
    <property type="entry name" value="Hint"/>
    <property type="match status" value="1"/>
</dbReference>
<evidence type="ECO:0000313" key="6">
    <source>
        <dbReference type="EMBL" id="GMR33589.1"/>
    </source>
</evidence>
<dbReference type="AlphaFoldDB" id="A0AAN5C992"/>
<evidence type="ECO:0000256" key="3">
    <source>
        <dbReference type="ARBA" id="ARBA00022729"/>
    </source>
</evidence>
<feature type="non-terminal residue" evidence="6">
    <location>
        <position position="215"/>
    </location>
</feature>
<comment type="caution">
    <text evidence="6">The sequence shown here is derived from an EMBL/GenBank/DDBJ whole genome shotgun (WGS) entry which is preliminary data.</text>
</comment>
<comment type="subcellular location">
    <subcellularLocation>
        <location evidence="1">Secreted</location>
        <location evidence="1">Extracellular space</location>
    </subcellularLocation>
</comment>
<keyword evidence="7" id="KW-1185">Reference proteome</keyword>
<protein>
    <recommendedName>
        <fullName evidence="8">Hint domain-containing protein</fullName>
    </recommendedName>
</protein>
<proteinExistence type="predicted"/>
<accession>A0AAN5C992</accession>
<dbReference type="InterPro" id="IPR052140">
    <property type="entry name" value="Dev_Signal_Hedgehog-like"/>
</dbReference>
<evidence type="ECO:0000313" key="7">
    <source>
        <dbReference type="Proteomes" id="UP001328107"/>
    </source>
</evidence>
<evidence type="ECO:0000256" key="2">
    <source>
        <dbReference type="ARBA" id="ARBA00022473"/>
    </source>
</evidence>
<evidence type="ECO:0000259" key="5">
    <source>
        <dbReference type="SMART" id="SM00306"/>
    </source>
</evidence>